<proteinExistence type="predicted"/>
<dbReference type="EMBL" id="AZQP01000002">
    <property type="protein sequence ID" value="EYE89669.1"/>
    <property type="molecule type" value="Genomic_DNA"/>
</dbReference>
<feature type="domain" description="Ferrous iron transporter FeoA-like" evidence="2">
    <location>
        <begin position="1"/>
        <end position="71"/>
    </location>
</feature>
<dbReference type="InterPro" id="IPR038157">
    <property type="entry name" value="FeoA_core_dom"/>
</dbReference>
<evidence type="ECO:0000256" key="1">
    <source>
        <dbReference type="ARBA" id="ARBA00023004"/>
    </source>
</evidence>
<dbReference type="RefSeq" id="WP_035377424.1">
    <property type="nucleotide sequence ID" value="NZ_AZQP01000002.1"/>
</dbReference>
<keyword evidence="4" id="KW-1185">Reference proteome</keyword>
<dbReference type="OrthoDB" id="2111964at2"/>
<dbReference type="STRING" id="1403537.Q428_01250"/>
<dbReference type="InterPro" id="IPR007167">
    <property type="entry name" value="Fe-transptr_FeoA-like"/>
</dbReference>
<dbReference type="Gene3D" id="2.30.30.90">
    <property type="match status" value="1"/>
</dbReference>
<name>A0A017RZ43_9CLOT</name>
<gene>
    <name evidence="3" type="ORF">Q428_01250</name>
</gene>
<evidence type="ECO:0000259" key="2">
    <source>
        <dbReference type="SMART" id="SM00899"/>
    </source>
</evidence>
<evidence type="ECO:0000313" key="3">
    <source>
        <dbReference type="EMBL" id="EYE89669.1"/>
    </source>
</evidence>
<protein>
    <submittedName>
        <fullName evidence="3">Iron transporter</fullName>
    </submittedName>
</protein>
<reference evidence="3 4" key="1">
    <citation type="journal article" date="2014" name="Genome Announc.">
        <title>Draft Genome Sequence of Fervidicella metallireducens Strain AeBT, an Iron-Reducing Thermoanaerobe from the Great Artesian Basin.</title>
        <authorList>
            <person name="Patel B.K."/>
        </authorList>
    </citation>
    <scope>NUCLEOTIDE SEQUENCE [LARGE SCALE GENOMIC DNA]</scope>
    <source>
        <strain evidence="3 4">AeB</strain>
    </source>
</reference>
<dbReference type="SUPFAM" id="SSF50037">
    <property type="entry name" value="C-terminal domain of transcriptional repressors"/>
    <property type="match status" value="1"/>
</dbReference>
<dbReference type="AlphaFoldDB" id="A0A017RZ43"/>
<organism evidence="3 4">
    <name type="scientific">Fervidicella metallireducens AeB</name>
    <dbReference type="NCBI Taxonomy" id="1403537"/>
    <lineage>
        <taxon>Bacteria</taxon>
        <taxon>Bacillati</taxon>
        <taxon>Bacillota</taxon>
        <taxon>Clostridia</taxon>
        <taxon>Eubacteriales</taxon>
        <taxon>Clostridiaceae</taxon>
        <taxon>Fervidicella</taxon>
    </lineage>
</organism>
<dbReference type="Pfam" id="PF04023">
    <property type="entry name" value="FeoA"/>
    <property type="match status" value="1"/>
</dbReference>
<dbReference type="SMART" id="SM00899">
    <property type="entry name" value="FeoA"/>
    <property type="match status" value="1"/>
</dbReference>
<dbReference type="InterPro" id="IPR008988">
    <property type="entry name" value="Transcriptional_repressor_C"/>
</dbReference>
<comment type="caution">
    <text evidence="3">The sequence shown here is derived from an EMBL/GenBank/DDBJ whole genome shotgun (WGS) entry which is preliminary data.</text>
</comment>
<evidence type="ECO:0000313" key="4">
    <source>
        <dbReference type="Proteomes" id="UP000019681"/>
    </source>
</evidence>
<keyword evidence="1" id="KW-0408">Iron</keyword>
<dbReference type="Proteomes" id="UP000019681">
    <property type="component" value="Unassembled WGS sequence"/>
</dbReference>
<accession>A0A017RZ43</accession>
<dbReference type="GO" id="GO:0046914">
    <property type="term" value="F:transition metal ion binding"/>
    <property type="evidence" value="ECO:0007669"/>
    <property type="project" value="InterPro"/>
</dbReference>
<sequence>MTLDKAKKGQTVIIKNINDNEIRVQAIRLGLYEGAHVNCSGKIPFGPVILSNRLQEIAVGRELAKRITIEVCDLKEGA</sequence>